<accession>A0A122IS68</accession>
<evidence type="ECO:0000313" key="10">
    <source>
        <dbReference type="Proteomes" id="UP000219860"/>
    </source>
</evidence>
<dbReference type="Proteomes" id="UP000219860">
    <property type="component" value="Chromosome 13"/>
</dbReference>
<feature type="region of interest" description="Disordered" evidence="1">
    <location>
        <begin position="147"/>
        <end position="196"/>
    </location>
</feature>
<gene>
    <name evidence="4" type="primary">MSP7</name>
    <name evidence="4" type="ORF">PBK173_000410000</name>
    <name evidence="8" type="ORF">PBNK65E_000399100</name>
    <name evidence="5" type="ORF">PBNK65NY_000398600</name>
    <name evidence="6" type="ORF">PBSP11A_000399000</name>
    <name evidence="7" type="ORF">PBSP11RLL_000399200</name>
</gene>
<dbReference type="Proteomes" id="UP000219974">
    <property type="component" value="Chromosome 13"/>
</dbReference>
<evidence type="ECO:0000313" key="11">
    <source>
        <dbReference type="Proteomes" id="UP000219974"/>
    </source>
</evidence>
<sequence>MMAYKKLCFLAILALSLKAVSANDYSNNDDNVDDESISDVINIFKNKNHDLYNNPEYISDIKKKYQLLKNQIDQMNKYEKGMSSGDIANILEEEYDEDSNNDKIVLGMSEDDLDNYDDSFWGQSANKLTPVQMGSDANGATLVEANVESQASERNQGNGETVRNGQNANDGVQLGSSGQGNVQNQRSDGIQGGNNEVQAGSESIIEKNAFLGTIFDEILNEQNHNEQVHTTQYHSKYNSLKSECDFAMNLEEYAIAKKIISSYFKSGTAENPIYLYDILIKSLNDEEYKKHFKNFIYGVYSFAKKYNYLSESRLEEENNNFIASVLKALATVDLK</sequence>
<dbReference type="EMBL" id="LT608277">
    <property type="protein sequence ID" value="SCM18562.1"/>
    <property type="molecule type" value="Genomic_DNA"/>
</dbReference>
<dbReference type="EMBL" id="LT160033">
    <property type="protein sequence ID" value="CXJ01317.1"/>
    <property type="molecule type" value="Genomic_DNA"/>
</dbReference>
<evidence type="ECO:0000313" key="4">
    <source>
        <dbReference type="EMBL" id="CXJ01317.1"/>
    </source>
</evidence>
<evidence type="ECO:0000313" key="9">
    <source>
        <dbReference type="Proteomes" id="UP000069549"/>
    </source>
</evidence>
<dbReference type="VEuPathDB" id="PlasmoDB:PBANKA_1349100"/>
<dbReference type="EMBL" id="LT608149">
    <property type="protein sequence ID" value="SCL98158.1"/>
    <property type="molecule type" value="Genomic_DNA"/>
</dbReference>
<feature type="chain" id="PRO_5014244713" evidence="2">
    <location>
        <begin position="23"/>
        <end position="335"/>
    </location>
</feature>
<dbReference type="InterPro" id="IPR024781">
    <property type="entry name" value="MSP_C"/>
</dbReference>
<evidence type="ECO:0000313" key="5">
    <source>
        <dbReference type="EMBL" id="SCL98158.1"/>
    </source>
</evidence>
<dbReference type="Proteomes" id="UP000516480">
    <property type="component" value="Chromosome 13"/>
</dbReference>
<evidence type="ECO:0000259" key="3">
    <source>
        <dbReference type="Pfam" id="PF12948"/>
    </source>
</evidence>
<evidence type="ECO:0000313" key="12">
    <source>
        <dbReference type="Proteomes" id="UP000220214"/>
    </source>
</evidence>
<evidence type="ECO:0000313" key="8">
    <source>
        <dbReference type="EMBL" id="SCN27995.1"/>
    </source>
</evidence>
<evidence type="ECO:0000313" key="13">
    <source>
        <dbReference type="Proteomes" id="UP000516480"/>
    </source>
</evidence>
<proteinExistence type="predicted"/>
<organism evidence="4 9">
    <name type="scientific">Plasmodium berghei</name>
    <dbReference type="NCBI Taxonomy" id="5821"/>
    <lineage>
        <taxon>Eukaryota</taxon>
        <taxon>Sar</taxon>
        <taxon>Alveolata</taxon>
        <taxon>Apicomplexa</taxon>
        <taxon>Aconoidasida</taxon>
        <taxon>Haemosporida</taxon>
        <taxon>Plasmodiidae</taxon>
        <taxon>Plasmodium</taxon>
        <taxon>Plasmodium (Vinckeia)</taxon>
    </lineage>
</organism>
<evidence type="ECO:0000256" key="2">
    <source>
        <dbReference type="SAM" id="SignalP"/>
    </source>
</evidence>
<keyword evidence="2" id="KW-0732">Signal</keyword>
<dbReference type="OrthoDB" id="387367at2759"/>
<dbReference type="EMBL" id="LT608261">
    <property type="protein sequence ID" value="SCM16764.1"/>
    <property type="molecule type" value="Genomic_DNA"/>
</dbReference>
<feature type="domain" description="Merozoite surface protein C-terminal" evidence="3">
    <location>
        <begin position="210"/>
        <end position="325"/>
    </location>
</feature>
<dbReference type="EMBL" id="LT614639">
    <property type="protein sequence ID" value="SCN27995.1"/>
    <property type="molecule type" value="Genomic_DNA"/>
</dbReference>
<dbReference type="Proteomes" id="UP000220214">
    <property type="component" value="Chromosome 13"/>
</dbReference>
<dbReference type="Proteomes" id="UP000069549">
    <property type="component" value="Chromosome 13"/>
</dbReference>
<feature type="signal peptide" evidence="2">
    <location>
        <begin position="1"/>
        <end position="22"/>
    </location>
</feature>
<name>A0A122IS68_PLABE</name>
<evidence type="ECO:0000313" key="7">
    <source>
        <dbReference type="EMBL" id="SCM18562.1"/>
    </source>
</evidence>
<dbReference type="AlphaFoldDB" id="A0A122IS68"/>
<dbReference type="OMA" id="CEEGTEN"/>
<reference evidence="4 9" key="1">
    <citation type="submission" date="2016-02" db="EMBL/GenBank/DDBJ databases">
        <authorList>
            <consortium name="Pathogen Informatics"/>
        </authorList>
    </citation>
    <scope>NUCLEOTIDE SEQUENCE [LARGE SCALE GENOMIC DNA]</scope>
    <source>
        <strain evidence="4 9">K173</strain>
        <strain evidence="5 13">NK65 ny</strain>
        <strain evidence="8 12">NK65e</strain>
        <strain evidence="6 10">SP11 Antwerpcl1</strain>
        <strain evidence="7 11">SP11 RLL</strain>
    </source>
</reference>
<protein>
    <submittedName>
        <fullName evidence="4">MSP7-like protein</fullName>
    </submittedName>
</protein>
<dbReference type="Pfam" id="PF12948">
    <property type="entry name" value="MSP7_C"/>
    <property type="match status" value="1"/>
</dbReference>
<evidence type="ECO:0000313" key="6">
    <source>
        <dbReference type="EMBL" id="SCM16764.1"/>
    </source>
</evidence>
<evidence type="ECO:0000256" key="1">
    <source>
        <dbReference type="SAM" id="MobiDB-lite"/>
    </source>
</evidence>